<protein>
    <submittedName>
        <fullName evidence="3">S-layer domain protein</fullName>
    </submittedName>
</protein>
<organism evidence="3">
    <name type="scientific">uncultured Sporomusa sp</name>
    <dbReference type="NCBI Taxonomy" id="307249"/>
    <lineage>
        <taxon>Bacteria</taxon>
        <taxon>Bacillati</taxon>
        <taxon>Bacillota</taxon>
        <taxon>Negativicutes</taxon>
        <taxon>Selenomonadales</taxon>
        <taxon>Sporomusaceae</taxon>
        <taxon>Sporomusa</taxon>
        <taxon>environmental samples</taxon>
    </lineage>
</organism>
<dbReference type="PROSITE" id="PS51272">
    <property type="entry name" value="SLH"/>
    <property type="match status" value="1"/>
</dbReference>
<dbReference type="RefSeq" id="WP_288185746.1">
    <property type="nucleotide sequence ID" value="NZ_LT608335.1"/>
</dbReference>
<name>A0A212M0I6_9FIRM</name>
<proteinExistence type="predicted"/>
<feature type="chain" id="PRO_5013301640" evidence="1">
    <location>
        <begin position="23"/>
        <end position="435"/>
    </location>
</feature>
<dbReference type="PANTHER" id="PTHR43308">
    <property type="entry name" value="OUTER MEMBRANE PROTEIN ALPHA-RELATED"/>
    <property type="match status" value="1"/>
</dbReference>
<feature type="signal peptide" evidence="1">
    <location>
        <begin position="1"/>
        <end position="22"/>
    </location>
</feature>
<evidence type="ECO:0000259" key="2">
    <source>
        <dbReference type="PROSITE" id="PS51272"/>
    </source>
</evidence>
<feature type="domain" description="SLH" evidence="2">
    <location>
        <begin position="23"/>
        <end position="86"/>
    </location>
</feature>
<dbReference type="PANTHER" id="PTHR43308:SF1">
    <property type="entry name" value="OUTER MEMBRANE PROTEIN ALPHA"/>
    <property type="match status" value="1"/>
</dbReference>
<dbReference type="InterPro" id="IPR001119">
    <property type="entry name" value="SLH_dom"/>
</dbReference>
<gene>
    <name evidence="3" type="ORF">KL86SPO_70134</name>
</gene>
<accession>A0A212M0I6</accession>
<keyword evidence="1" id="KW-0732">Signal</keyword>
<dbReference type="EMBL" id="FMJE01000007">
    <property type="protein sequence ID" value="SCM83276.1"/>
    <property type="molecule type" value="Genomic_DNA"/>
</dbReference>
<dbReference type="AlphaFoldDB" id="A0A212M0I6"/>
<sequence length="435" mass="47647">MRKPIIAGLALALLISMGGAAAAGNPYADLPPGHWAYVEINDLVQAKLIIGYDAAVYDKNKLATRFEMARFLANALSKYEQADPGQKAKLDRLTSEFAVELNALGVRTAPAAQQIPKAPEPPAQQKGTKKTSVTIDGEALIEAMDVGSVEHAGSGAYNWRQRLHINADFNDRVSYKSRLQANGKFGSGGTSNEMRFTRSFVQVKDFFGIDQLQAGRLPLAVGRYFGMALQGEADGFALKHQLGKTRLDGYWVVPESDTDVKGINLNFTPEKSFEYNVGYIAADASAKAGTPSANYVEAGLSWEIKKGITTVLDYTKSDAPGSPDAWAAQVSYNWVSGKRQTGFYSYEGLVNNRIPHDQALAISYRDVEKNALVGNYGNFSGFGTVKTNGHQGFMLGYQNMVMDGVRLSLQYQNLEDKLSGNRDHRYYGAFDMYFN</sequence>
<evidence type="ECO:0000256" key="1">
    <source>
        <dbReference type="SAM" id="SignalP"/>
    </source>
</evidence>
<evidence type="ECO:0000313" key="3">
    <source>
        <dbReference type="EMBL" id="SCM83276.1"/>
    </source>
</evidence>
<reference evidence="3" key="1">
    <citation type="submission" date="2016-08" db="EMBL/GenBank/DDBJ databases">
        <authorList>
            <person name="Seilhamer J.J."/>
        </authorList>
    </citation>
    <scope>NUCLEOTIDE SEQUENCE</scope>
    <source>
        <strain evidence="3">86</strain>
    </source>
</reference>
<dbReference type="InterPro" id="IPR051465">
    <property type="entry name" value="Cell_Envelope_Struct_Comp"/>
</dbReference>